<dbReference type="AlphaFoldDB" id="A0A251T9F1"/>
<dbReference type="EMBL" id="MNCJ02000326">
    <property type="protein sequence ID" value="KAF5781244.1"/>
    <property type="molecule type" value="Genomic_DNA"/>
</dbReference>
<dbReference type="InParanoid" id="A0A251T9F1"/>
<protein>
    <submittedName>
        <fullName evidence="2">Uncharacterized protein</fullName>
    </submittedName>
</protein>
<sequence length="86" mass="9816">MLIRSQIAMLVCHSALYRYVNSKFKRLVFFGLKVLNFNTDSYDILRLLNLAFASLHGGKLLFFVCPIVSDFIAQKATFILNFAYSG</sequence>
<reference evidence="1 3" key="1">
    <citation type="journal article" date="2017" name="Nature">
        <title>The sunflower genome provides insights into oil metabolism, flowering and Asterid evolution.</title>
        <authorList>
            <person name="Badouin H."/>
            <person name="Gouzy J."/>
            <person name="Grassa C.J."/>
            <person name="Murat F."/>
            <person name="Staton S.E."/>
            <person name="Cottret L."/>
            <person name="Lelandais-Briere C."/>
            <person name="Owens G.L."/>
            <person name="Carrere S."/>
            <person name="Mayjonade B."/>
            <person name="Legrand L."/>
            <person name="Gill N."/>
            <person name="Kane N.C."/>
            <person name="Bowers J.E."/>
            <person name="Hubner S."/>
            <person name="Bellec A."/>
            <person name="Berard A."/>
            <person name="Berges H."/>
            <person name="Blanchet N."/>
            <person name="Boniface M.C."/>
            <person name="Brunel D."/>
            <person name="Catrice O."/>
            <person name="Chaidir N."/>
            <person name="Claudel C."/>
            <person name="Donnadieu C."/>
            <person name="Faraut T."/>
            <person name="Fievet G."/>
            <person name="Helmstetter N."/>
            <person name="King M."/>
            <person name="Knapp S.J."/>
            <person name="Lai Z."/>
            <person name="Le Paslier M.C."/>
            <person name="Lippi Y."/>
            <person name="Lorenzon L."/>
            <person name="Mandel J.R."/>
            <person name="Marage G."/>
            <person name="Marchand G."/>
            <person name="Marquand E."/>
            <person name="Bret-Mestries E."/>
            <person name="Morien E."/>
            <person name="Nambeesan S."/>
            <person name="Nguyen T."/>
            <person name="Pegot-Espagnet P."/>
            <person name="Pouilly N."/>
            <person name="Raftis F."/>
            <person name="Sallet E."/>
            <person name="Schiex T."/>
            <person name="Thomas J."/>
            <person name="Vandecasteele C."/>
            <person name="Vares D."/>
            <person name="Vear F."/>
            <person name="Vautrin S."/>
            <person name="Crespi M."/>
            <person name="Mangin B."/>
            <person name="Burke J.M."/>
            <person name="Salse J."/>
            <person name="Munos S."/>
            <person name="Vincourt P."/>
            <person name="Rieseberg L.H."/>
            <person name="Langlade N.B."/>
        </authorList>
    </citation>
    <scope>NUCLEOTIDE SEQUENCE [LARGE SCALE GENOMIC DNA]</scope>
    <source>
        <strain evidence="3">cv. SF193</strain>
        <tissue evidence="1">Leaves</tissue>
    </source>
</reference>
<evidence type="ECO:0000313" key="1">
    <source>
        <dbReference type="EMBL" id="KAF5781244.1"/>
    </source>
</evidence>
<evidence type="ECO:0000313" key="2">
    <source>
        <dbReference type="EMBL" id="OTG07777.1"/>
    </source>
</evidence>
<organism evidence="2 3">
    <name type="scientific">Helianthus annuus</name>
    <name type="common">Common sunflower</name>
    <dbReference type="NCBI Taxonomy" id="4232"/>
    <lineage>
        <taxon>Eukaryota</taxon>
        <taxon>Viridiplantae</taxon>
        <taxon>Streptophyta</taxon>
        <taxon>Embryophyta</taxon>
        <taxon>Tracheophyta</taxon>
        <taxon>Spermatophyta</taxon>
        <taxon>Magnoliopsida</taxon>
        <taxon>eudicotyledons</taxon>
        <taxon>Gunneridae</taxon>
        <taxon>Pentapetalae</taxon>
        <taxon>asterids</taxon>
        <taxon>campanulids</taxon>
        <taxon>Asterales</taxon>
        <taxon>Asteraceae</taxon>
        <taxon>Asteroideae</taxon>
        <taxon>Heliantheae alliance</taxon>
        <taxon>Heliantheae</taxon>
        <taxon>Helianthus</taxon>
    </lineage>
</organism>
<proteinExistence type="predicted"/>
<gene>
    <name evidence="2" type="ORF">HannXRQ_Chr11g0334301</name>
    <name evidence="1" type="ORF">HanXRQr2_Chr11g0481201</name>
</gene>
<dbReference type="Gramene" id="mRNA:HanXRQr2_Chr11g0481201">
    <property type="protein sequence ID" value="mRNA:HanXRQr2_Chr11g0481201"/>
    <property type="gene ID" value="HanXRQr2_Chr11g0481201"/>
</dbReference>
<dbReference type="Proteomes" id="UP000215914">
    <property type="component" value="Chromosome 11"/>
</dbReference>
<keyword evidence="3" id="KW-1185">Reference proteome</keyword>
<accession>A0A251T9F1</accession>
<reference evidence="1" key="3">
    <citation type="submission" date="2020-06" db="EMBL/GenBank/DDBJ databases">
        <title>Helianthus annuus Genome sequencing and assembly Release 2.</title>
        <authorList>
            <person name="Gouzy J."/>
            <person name="Langlade N."/>
            <person name="Munos S."/>
        </authorList>
    </citation>
    <scope>NUCLEOTIDE SEQUENCE</scope>
    <source>
        <tissue evidence="1">Leaves</tissue>
    </source>
</reference>
<name>A0A251T9F1_HELAN</name>
<dbReference type="EMBL" id="CM007900">
    <property type="protein sequence ID" value="OTG07777.1"/>
    <property type="molecule type" value="Genomic_DNA"/>
</dbReference>
<evidence type="ECO:0000313" key="3">
    <source>
        <dbReference type="Proteomes" id="UP000215914"/>
    </source>
</evidence>
<reference evidence="2" key="2">
    <citation type="submission" date="2017-02" db="EMBL/GenBank/DDBJ databases">
        <title>Sunflower complete genome.</title>
        <authorList>
            <person name="Langlade N."/>
            <person name="Munos S."/>
        </authorList>
    </citation>
    <scope>NUCLEOTIDE SEQUENCE [LARGE SCALE GENOMIC DNA]</scope>
    <source>
        <tissue evidence="2">Leaves</tissue>
    </source>
</reference>